<comment type="caution">
    <text evidence="10">The sequence shown here is derived from an EMBL/GenBank/DDBJ whole genome shotgun (WGS) entry which is preliminary data.</text>
</comment>
<reference evidence="10 11" key="1">
    <citation type="submission" date="2020-12" db="EMBL/GenBank/DDBJ databases">
        <title>Draft genome sequence of the commensal strain Corynebacterium tuberculostearicum MFP09/CIP 102622 isolated from human skin.</title>
        <authorList>
            <person name="Boukerb A.M."/>
            <person name="Janvier X."/>
            <person name="Feuilloley M.G.J."/>
            <person name="Groboillot A."/>
        </authorList>
    </citation>
    <scope>NUCLEOTIDE SEQUENCE [LARGE SCALE GENOMIC DNA]</scope>
    <source>
        <strain evidence="10 11">CIP 102622</strain>
    </source>
</reference>
<keyword evidence="6 9" id="KW-0769">Symport</keyword>
<dbReference type="EMBL" id="JAEHFL010000002">
    <property type="protein sequence ID" value="MBK3427216.1"/>
    <property type="molecule type" value="Genomic_DNA"/>
</dbReference>
<protein>
    <submittedName>
        <fullName evidence="10">Alanine:cation symporter family protein</fullName>
    </submittedName>
</protein>
<feature type="transmembrane region" description="Helical" evidence="9">
    <location>
        <begin position="12"/>
        <end position="35"/>
    </location>
</feature>
<dbReference type="AlphaFoldDB" id="A0A8I1HY03"/>
<dbReference type="Pfam" id="PF01235">
    <property type="entry name" value="Na_Ala_symp"/>
    <property type="match status" value="1"/>
</dbReference>
<dbReference type="FunFam" id="1.20.1740.10:FF:000004">
    <property type="entry name" value="Sodium:alanine symporter family protein"/>
    <property type="match status" value="1"/>
</dbReference>
<comment type="similarity">
    <text evidence="2 9">Belongs to the alanine or glycine:cation symporter (AGCS) (TC 2.A.25) family.</text>
</comment>
<evidence type="ECO:0000256" key="5">
    <source>
        <dbReference type="ARBA" id="ARBA00022692"/>
    </source>
</evidence>
<evidence type="ECO:0000256" key="2">
    <source>
        <dbReference type="ARBA" id="ARBA00009261"/>
    </source>
</evidence>
<feature type="transmembrane region" description="Helical" evidence="9">
    <location>
        <begin position="67"/>
        <end position="86"/>
    </location>
</feature>
<keyword evidence="3 9" id="KW-0813">Transport</keyword>
<name>A0A8I1HY03_9CORY</name>
<evidence type="ECO:0000256" key="8">
    <source>
        <dbReference type="ARBA" id="ARBA00023136"/>
    </source>
</evidence>
<dbReference type="PANTHER" id="PTHR30330">
    <property type="entry name" value="AGSS FAMILY TRANSPORTER, SODIUM-ALANINE"/>
    <property type="match status" value="1"/>
</dbReference>
<evidence type="ECO:0000256" key="4">
    <source>
        <dbReference type="ARBA" id="ARBA00022475"/>
    </source>
</evidence>
<feature type="transmembrane region" description="Helical" evidence="9">
    <location>
        <begin position="302"/>
        <end position="320"/>
    </location>
</feature>
<keyword evidence="7 9" id="KW-1133">Transmembrane helix</keyword>
<dbReference type="PANTHER" id="PTHR30330:SF7">
    <property type="entry name" value="SODIUM_PROTON-DEPENDENT ALANINE CARRIER PROTEIN YRBD-RELATED"/>
    <property type="match status" value="1"/>
</dbReference>
<dbReference type="PRINTS" id="PR00175">
    <property type="entry name" value="NAALASMPORT"/>
</dbReference>
<evidence type="ECO:0000313" key="10">
    <source>
        <dbReference type="EMBL" id="MBK3427216.1"/>
    </source>
</evidence>
<feature type="transmembrane region" description="Helical" evidence="9">
    <location>
        <begin position="211"/>
        <end position="235"/>
    </location>
</feature>
<evidence type="ECO:0000256" key="6">
    <source>
        <dbReference type="ARBA" id="ARBA00022847"/>
    </source>
</evidence>
<feature type="transmembrane region" description="Helical" evidence="9">
    <location>
        <begin position="145"/>
        <end position="165"/>
    </location>
</feature>
<evidence type="ECO:0000256" key="7">
    <source>
        <dbReference type="ARBA" id="ARBA00022989"/>
    </source>
</evidence>
<feature type="transmembrane region" description="Helical" evidence="9">
    <location>
        <begin position="185"/>
        <end position="204"/>
    </location>
</feature>
<dbReference type="RefSeq" id="WP_200435283.1">
    <property type="nucleotide sequence ID" value="NZ_JAEHFL010000002.1"/>
</dbReference>
<keyword evidence="5 9" id="KW-0812">Transmembrane</keyword>
<feature type="transmembrane region" description="Helical" evidence="9">
    <location>
        <begin position="368"/>
        <end position="388"/>
    </location>
</feature>
<feature type="transmembrane region" description="Helical" evidence="9">
    <location>
        <begin position="444"/>
        <end position="462"/>
    </location>
</feature>
<proteinExistence type="inferred from homology"/>
<sequence>MANFLDALNTVIWSPVLVFLCLGAGIYFTVVTRGLQVRCIPDMLKQIVNGEKSADGVSSFQSLMVSLSGRVGVGNIAGVATAIAFGGPGAVFWMWAVALLGSSTSFIESTLAQIYKEKDQDTGEYRGGPAYYIEKAYKHTKAAPFMVVYGIVFAVAMILATSYFLPAIQANAVAAAADTAWGINSTWAAVVLAGILAIIIIGGVKRIATFATIVVPFMAVIYIVISVVVMCMNFSQIPEVFGLIFRSAFNMEAGFSGMLGAAIMWGVKRGIYSNEAGQGTGPQSAAAAEVSHPAKQGFVQSFAVYVDTLFVCSATAFMIISTDMYTVFRGSSEDGEVVYNGSLPDGVEVGPGYVQSGLDSVFAGWGPTFIAVSIAFFAFTTVLAYYYMSEVNLTYFNRWVRSRTARRGLIWVLRALIIVSVIVGATTTPGAAWALGDIGVGTTAWLNIIAILFLQVPALKALKDYEKQKKAGKDPQFDPEALGIKNADFWVERKRARGEGSVFKDKDKDLEGAGA</sequence>
<dbReference type="InterPro" id="IPR001463">
    <property type="entry name" value="Na/Ala_symport"/>
</dbReference>
<evidence type="ECO:0000256" key="9">
    <source>
        <dbReference type="RuleBase" id="RU363064"/>
    </source>
</evidence>
<evidence type="ECO:0000256" key="3">
    <source>
        <dbReference type="ARBA" id="ARBA00022448"/>
    </source>
</evidence>
<dbReference type="GO" id="GO:0005283">
    <property type="term" value="F:amino acid:sodium symporter activity"/>
    <property type="evidence" value="ECO:0007669"/>
    <property type="project" value="InterPro"/>
</dbReference>
<dbReference type="Gene3D" id="1.20.1740.10">
    <property type="entry name" value="Amino acid/polyamine transporter I"/>
    <property type="match status" value="1"/>
</dbReference>
<evidence type="ECO:0000256" key="1">
    <source>
        <dbReference type="ARBA" id="ARBA00004651"/>
    </source>
</evidence>
<dbReference type="GO" id="GO:0005886">
    <property type="term" value="C:plasma membrane"/>
    <property type="evidence" value="ECO:0007669"/>
    <property type="project" value="UniProtKB-SubCell"/>
</dbReference>
<keyword evidence="11" id="KW-1185">Reference proteome</keyword>
<accession>A0A8I1HY03</accession>
<comment type="subcellular location">
    <subcellularLocation>
        <location evidence="1 9">Cell membrane</location>
        <topology evidence="1 9">Multi-pass membrane protein</topology>
    </subcellularLocation>
</comment>
<gene>
    <name evidence="10" type="ORF">JDP02_01645</name>
</gene>
<evidence type="ECO:0000313" key="11">
    <source>
        <dbReference type="Proteomes" id="UP000603369"/>
    </source>
</evidence>
<organism evidence="10 11">
    <name type="scientific">Corynebacterium tuberculostearicum</name>
    <dbReference type="NCBI Taxonomy" id="38304"/>
    <lineage>
        <taxon>Bacteria</taxon>
        <taxon>Bacillati</taxon>
        <taxon>Actinomycetota</taxon>
        <taxon>Actinomycetes</taxon>
        <taxon>Mycobacteriales</taxon>
        <taxon>Corynebacteriaceae</taxon>
        <taxon>Corynebacterium</taxon>
    </lineage>
</organism>
<feature type="transmembrane region" description="Helical" evidence="9">
    <location>
        <begin position="409"/>
        <end position="432"/>
    </location>
</feature>
<keyword evidence="4 9" id="KW-1003">Cell membrane</keyword>
<dbReference type="Proteomes" id="UP000603369">
    <property type="component" value="Unassembled WGS sequence"/>
</dbReference>
<dbReference type="NCBIfam" id="TIGR00835">
    <property type="entry name" value="agcS"/>
    <property type="match status" value="1"/>
</dbReference>
<keyword evidence="8 9" id="KW-0472">Membrane</keyword>